<dbReference type="SMART" id="SM00195">
    <property type="entry name" value="DSPc"/>
    <property type="match status" value="1"/>
</dbReference>
<dbReference type="Pfam" id="PF00782">
    <property type="entry name" value="DSPc"/>
    <property type="match status" value="1"/>
</dbReference>
<accession>A0A1R2BFG7</accession>
<feature type="domain" description="Tyrosine specific protein phosphatases" evidence="4">
    <location>
        <begin position="24"/>
        <end position="81"/>
    </location>
</feature>
<dbReference type="GO" id="GO:0004721">
    <property type="term" value="F:phosphoprotein phosphatase activity"/>
    <property type="evidence" value="ECO:0007669"/>
    <property type="project" value="UniProtKB-KW"/>
</dbReference>
<feature type="domain" description="Tyrosine-protein phosphatase" evidence="3">
    <location>
        <begin position="1"/>
        <end position="103"/>
    </location>
</feature>
<evidence type="ECO:0000256" key="1">
    <source>
        <dbReference type="ARBA" id="ARBA00022801"/>
    </source>
</evidence>
<evidence type="ECO:0000313" key="6">
    <source>
        <dbReference type="Proteomes" id="UP000187209"/>
    </source>
</evidence>
<dbReference type="AlphaFoldDB" id="A0A1R2BFG7"/>
<dbReference type="Gene3D" id="3.90.190.10">
    <property type="entry name" value="Protein tyrosine phosphatase superfamily"/>
    <property type="match status" value="1"/>
</dbReference>
<dbReference type="SUPFAM" id="SSF52799">
    <property type="entry name" value="(Phosphotyrosine protein) phosphatases II"/>
    <property type="match status" value="1"/>
</dbReference>
<dbReference type="GO" id="GO:0030837">
    <property type="term" value="P:negative regulation of actin filament polymerization"/>
    <property type="evidence" value="ECO:0007669"/>
    <property type="project" value="InterPro"/>
</dbReference>
<evidence type="ECO:0000259" key="4">
    <source>
        <dbReference type="PROSITE" id="PS50056"/>
    </source>
</evidence>
<evidence type="ECO:0000256" key="2">
    <source>
        <dbReference type="ARBA" id="ARBA00022912"/>
    </source>
</evidence>
<dbReference type="InterPro" id="IPR000340">
    <property type="entry name" value="Dual-sp_phosphatase_cat-dom"/>
</dbReference>
<gene>
    <name evidence="5" type="ORF">SteCoe_25393</name>
</gene>
<dbReference type="PROSITE" id="PS50054">
    <property type="entry name" value="TYR_PHOSPHATASE_DUAL"/>
    <property type="match status" value="1"/>
</dbReference>
<name>A0A1R2BFG7_9CILI</name>
<dbReference type="Proteomes" id="UP000187209">
    <property type="component" value="Unassembled WGS sequence"/>
</dbReference>
<dbReference type="PANTHER" id="PTHR45864">
    <property type="entry name" value="SLINGSHOT PROTEIN PHOSPHATASE HOMOLOG"/>
    <property type="match status" value="1"/>
</dbReference>
<evidence type="ECO:0008006" key="7">
    <source>
        <dbReference type="Google" id="ProtNLM"/>
    </source>
</evidence>
<keyword evidence="1" id="KW-0378">Hydrolase</keyword>
<sequence length="107" mass="12223">MTNFEGINYHQIELSDSTQATLTSHLPEALSFIEQARRANQNVLVHCAAGISRSASFVIAYIMVKYNYSFDQAKELVKQKRGCVWPNSGFKCQLNALNVEEYRKYLN</sequence>
<protein>
    <recommendedName>
        <fullName evidence="7">Protein-tyrosine-phosphatase</fullName>
    </recommendedName>
</protein>
<dbReference type="PROSITE" id="PS00383">
    <property type="entry name" value="TYR_PHOSPHATASE_1"/>
    <property type="match status" value="1"/>
</dbReference>
<dbReference type="InterPro" id="IPR029021">
    <property type="entry name" value="Prot-tyrosine_phosphatase-like"/>
</dbReference>
<reference evidence="5 6" key="1">
    <citation type="submission" date="2016-11" db="EMBL/GenBank/DDBJ databases">
        <title>The macronuclear genome of Stentor coeruleus: a giant cell with tiny introns.</title>
        <authorList>
            <person name="Slabodnick M."/>
            <person name="Ruby J.G."/>
            <person name="Reiff S.B."/>
            <person name="Swart E.C."/>
            <person name="Gosai S."/>
            <person name="Prabakaran S."/>
            <person name="Witkowska E."/>
            <person name="Larue G.E."/>
            <person name="Fisher S."/>
            <person name="Freeman R.M."/>
            <person name="Gunawardena J."/>
            <person name="Chu W."/>
            <person name="Stover N.A."/>
            <person name="Gregory B.D."/>
            <person name="Nowacki M."/>
            <person name="Derisi J."/>
            <person name="Roy S.W."/>
            <person name="Marshall W.F."/>
            <person name="Sood P."/>
        </authorList>
    </citation>
    <scope>NUCLEOTIDE SEQUENCE [LARGE SCALE GENOMIC DNA]</scope>
    <source>
        <strain evidence="5">WM001</strain>
    </source>
</reference>
<dbReference type="PROSITE" id="PS50056">
    <property type="entry name" value="TYR_PHOSPHATASE_2"/>
    <property type="match status" value="1"/>
</dbReference>
<dbReference type="EMBL" id="MPUH01000689">
    <property type="protein sequence ID" value="OMJ75470.1"/>
    <property type="molecule type" value="Genomic_DNA"/>
</dbReference>
<keyword evidence="2" id="KW-0904">Protein phosphatase</keyword>
<evidence type="ECO:0000313" key="5">
    <source>
        <dbReference type="EMBL" id="OMJ75470.1"/>
    </source>
</evidence>
<dbReference type="InterPro" id="IPR000387">
    <property type="entry name" value="Tyr_Pase_dom"/>
</dbReference>
<dbReference type="GO" id="GO:0003779">
    <property type="term" value="F:actin binding"/>
    <property type="evidence" value="ECO:0007669"/>
    <property type="project" value="InterPro"/>
</dbReference>
<proteinExistence type="predicted"/>
<keyword evidence="6" id="KW-1185">Reference proteome</keyword>
<dbReference type="InterPro" id="IPR016130">
    <property type="entry name" value="Tyr_Pase_AS"/>
</dbReference>
<dbReference type="InterPro" id="IPR043587">
    <property type="entry name" value="Phosphatase_SSH-like"/>
</dbReference>
<dbReference type="CDD" id="cd14498">
    <property type="entry name" value="DSP"/>
    <property type="match status" value="1"/>
</dbReference>
<organism evidence="5 6">
    <name type="scientific">Stentor coeruleus</name>
    <dbReference type="NCBI Taxonomy" id="5963"/>
    <lineage>
        <taxon>Eukaryota</taxon>
        <taxon>Sar</taxon>
        <taxon>Alveolata</taxon>
        <taxon>Ciliophora</taxon>
        <taxon>Postciliodesmatophora</taxon>
        <taxon>Heterotrichea</taxon>
        <taxon>Heterotrichida</taxon>
        <taxon>Stentoridae</taxon>
        <taxon>Stentor</taxon>
    </lineage>
</organism>
<comment type="caution">
    <text evidence="5">The sequence shown here is derived from an EMBL/GenBank/DDBJ whole genome shotgun (WGS) entry which is preliminary data.</text>
</comment>
<dbReference type="InterPro" id="IPR020422">
    <property type="entry name" value="TYR_PHOSPHATASE_DUAL_dom"/>
</dbReference>
<evidence type="ECO:0000259" key="3">
    <source>
        <dbReference type="PROSITE" id="PS50054"/>
    </source>
</evidence>
<dbReference type="OrthoDB" id="406373at2759"/>